<gene>
    <name evidence="20" type="primary">LOC115209156</name>
</gene>
<keyword evidence="19" id="KW-1185">Reference proteome</keyword>
<dbReference type="GO" id="GO:0005245">
    <property type="term" value="F:voltage-gated calcium channel activity"/>
    <property type="evidence" value="ECO:0007669"/>
    <property type="project" value="TreeGrafter"/>
</dbReference>
<accession>A0A7E6EPJ8</accession>
<evidence type="ECO:0000256" key="7">
    <source>
        <dbReference type="ARBA" id="ARBA00022723"/>
    </source>
</evidence>
<dbReference type="GO" id="GO:0005891">
    <property type="term" value="C:voltage-gated calcium channel complex"/>
    <property type="evidence" value="ECO:0007669"/>
    <property type="project" value="TreeGrafter"/>
</dbReference>
<dbReference type="InterPro" id="IPR013608">
    <property type="entry name" value="VWA_N"/>
</dbReference>
<dbReference type="AlphaFoldDB" id="A0A7E6EPJ8"/>
<dbReference type="SUPFAM" id="SSF53300">
    <property type="entry name" value="vWA-like"/>
    <property type="match status" value="1"/>
</dbReference>
<evidence type="ECO:0000256" key="15">
    <source>
        <dbReference type="ARBA" id="ARBA00023180"/>
    </source>
</evidence>
<dbReference type="InterPro" id="IPR036465">
    <property type="entry name" value="vWFA_dom_sf"/>
</dbReference>
<dbReference type="FunFam" id="3.40.50.410:FF:000007">
    <property type="entry name" value="Calcium voltage-gated channel auxiliary subunit alpha2delta 3"/>
    <property type="match status" value="1"/>
</dbReference>
<dbReference type="PANTHER" id="PTHR10166">
    <property type="entry name" value="VOLTAGE-DEPENDENT CALCIUM CHANNEL SUBUNIT ALPHA-2/DELTA-RELATED"/>
    <property type="match status" value="1"/>
</dbReference>
<keyword evidence="6" id="KW-0812">Transmembrane</keyword>
<dbReference type="SMART" id="SM00327">
    <property type="entry name" value="VWA"/>
    <property type="match status" value="1"/>
</dbReference>
<dbReference type="RefSeq" id="XP_036356717.1">
    <property type="nucleotide sequence ID" value="XM_036500824.1"/>
</dbReference>
<keyword evidence="7" id="KW-0479">Metal-binding</keyword>
<feature type="domain" description="VWFA" evidence="18">
    <location>
        <begin position="257"/>
        <end position="446"/>
    </location>
</feature>
<keyword evidence="3" id="KW-0813">Transport</keyword>
<dbReference type="PANTHER" id="PTHR10166:SF37">
    <property type="entry name" value="STOLID, ISOFORM H"/>
    <property type="match status" value="1"/>
</dbReference>
<evidence type="ECO:0000259" key="18">
    <source>
        <dbReference type="PROSITE" id="PS50234"/>
    </source>
</evidence>
<dbReference type="FunFam" id="3.30.450.20:FF:000012">
    <property type="entry name" value="Calcium channel, voltage-dependent, alpha2/delta subunit 3"/>
    <property type="match status" value="1"/>
</dbReference>
<dbReference type="GO" id="GO:0046872">
    <property type="term" value="F:metal ion binding"/>
    <property type="evidence" value="ECO:0007669"/>
    <property type="project" value="UniProtKB-KW"/>
</dbReference>
<evidence type="ECO:0000313" key="19">
    <source>
        <dbReference type="Proteomes" id="UP000515154"/>
    </source>
</evidence>
<keyword evidence="8 17" id="KW-0732">Signal</keyword>
<keyword evidence="14" id="KW-1015">Disulfide bond</keyword>
<evidence type="ECO:0000256" key="6">
    <source>
        <dbReference type="ARBA" id="ARBA00022692"/>
    </source>
</evidence>
<dbReference type="PROSITE" id="PS50234">
    <property type="entry name" value="VWFA"/>
    <property type="match status" value="1"/>
</dbReference>
<protein>
    <submittedName>
        <fullName evidence="20">Voltage-dependent calcium channel subunit alpha-2/delta-3-like isoform X1</fullName>
    </submittedName>
</protein>
<keyword evidence="12" id="KW-0406">Ion transport</keyword>
<dbReference type="Pfam" id="PF08473">
    <property type="entry name" value="VGCC_alpha2"/>
    <property type="match status" value="1"/>
</dbReference>
<keyword evidence="10" id="KW-0851">Voltage-gated channel</keyword>
<evidence type="ECO:0000256" key="10">
    <source>
        <dbReference type="ARBA" id="ARBA00022882"/>
    </source>
</evidence>
<evidence type="ECO:0000256" key="8">
    <source>
        <dbReference type="ARBA" id="ARBA00022729"/>
    </source>
</evidence>
<organism evidence="19 20">
    <name type="scientific">Octopus sinensis</name>
    <name type="common">East Asian common octopus</name>
    <dbReference type="NCBI Taxonomy" id="2607531"/>
    <lineage>
        <taxon>Eukaryota</taxon>
        <taxon>Metazoa</taxon>
        <taxon>Spiralia</taxon>
        <taxon>Lophotrochozoa</taxon>
        <taxon>Mollusca</taxon>
        <taxon>Cephalopoda</taxon>
        <taxon>Coleoidea</taxon>
        <taxon>Octopodiformes</taxon>
        <taxon>Octopoda</taxon>
        <taxon>Incirrata</taxon>
        <taxon>Octopodidae</taxon>
        <taxon>Octopus</taxon>
    </lineage>
</organism>
<evidence type="ECO:0000256" key="1">
    <source>
        <dbReference type="ARBA" id="ARBA00004479"/>
    </source>
</evidence>
<reference evidence="20" key="1">
    <citation type="submission" date="2025-08" db="UniProtKB">
        <authorList>
            <consortium name="RefSeq"/>
        </authorList>
    </citation>
    <scope>IDENTIFICATION</scope>
</reference>
<keyword evidence="5" id="KW-0107">Calcium channel</keyword>
<keyword evidence="13" id="KW-0472">Membrane</keyword>
<feature type="signal peptide" evidence="17">
    <location>
        <begin position="1"/>
        <end position="27"/>
    </location>
</feature>
<evidence type="ECO:0000256" key="3">
    <source>
        <dbReference type="ARBA" id="ARBA00022448"/>
    </source>
</evidence>
<dbReference type="KEGG" id="osn:115209156"/>
<evidence type="ECO:0000313" key="20">
    <source>
        <dbReference type="RefSeq" id="XP_036356717.1"/>
    </source>
</evidence>
<name>A0A7E6EPJ8_9MOLL</name>
<dbReference type="Proteomes" id="UP000515154">
    <property type="component" value="Linkage group LG3"/>
</dbReference>
<comment type="subcellular location">
    <subcellularLocation>
        <location evidence="1">Membrane</location>
        <topology evidence="1">Single-pass type I membrane protein</topology>
    </subcellularLocation>
</comment>
<dbReference type="Gene3D" id="3.30.450.20">
    <property type="entry name" value="PAS domain"/>
    <property type="match status" value="1"/>
</dbReference>
<proteinExistence type="inferred from homology"/>
<sequence>MSRRQAFTLKPFGLVLFQSLLIFSVSGLNASADLKSLVQHWAKDLGDKLYSFSNKVTMLNDISKKYQTRLKTEEKKHSTIVAETAKKVSQLLEKKVKAVKKLATAAEEAYRNYTVEVNPPVDYLNAKLLITDEDLRAMGGDAQIFMENFQYLRVERRPEYGTTSVNLNLSTVHVATYVYHKTLEVLNGVQWTRALDKVFKENKDNDSNLSWQYFGSAVGFMRVYPGIKWPINDEDRIDLYDCRLQGWYIQGAAAPKNVIILLDSSGSMTGSRMIIAQSTVNKILDTLTVNDYFNIIQFDEKPRYVDSCFNRTLVAANLDNRLRLKRAIKFMKTSNIANFEKALQEAFTLFSEQNKVNNETCCNKAIMLVTDGAPENYEWIFNKYNWKPNSTSKRNVNVRIFPYLIGREVADNRQLRWMAGANKGFYTHISTLADVEERVQNYVKVLSQPLAKPTSHPHIMWTPVYADFIAPELTEDNMRLVTSVSMPVFNKKDNSEDAYKLLGVVGTDVPIDQIISLIPKYQLGVHGYAFAITKKGYVLFHPEFRPFDNGRPKTNYNSVDLTEVELTSNVSVVKNLETAMKDGHQGSISMNVAVHKDFIRVSKRRYHYYYNNIAGFPFSLALVFPEKYGNLQLKTNFDIGKKDVLRNKSFRLSRWKYCENQEETSMSRLYESIMRAKRATPEKCDRDLVNLLAFDADMLVKLFKVWKGKKREKIKKKGVEIIFVGTSSGLFLYEQFVDELTDFTILHMQDTISSSYYEQAVEVGRARDEMRCRHGINETYTFSVPINTFLQRGNERIEYLDLNTTAITVSVPVLKCASGGDRQNYTVAGVSGYQMSFYKFDELVSETFGCPNGKYCSIYNGDNSNYTVFVIDHNGIIITSSTKTTVGLFLGNTFEPIVMEDLWNRRVYNNFTITDYQAECHPKNSNGPNSAEALINPMKKFLFTIIWIFHELIMFITEWSFANWISKSSRVSGEEDYPNPADYPDYSVEPPMIDDIERKPCEKSVSLFLADFNAVPSDGIAGSYSYSNSCKIQREMDPTAQQTPEYCYINKDFRITYATQQIPNTNLLLLVVKQMNCICEVNKPNELLKLQLSKLTLNETDECKKLKQTGATKGDYSYQCFSSYEEEGSVNAQTTVGHSAVLLSMLPLFSSYWSLYL</sequence>
<evidence type="ECO:0000256" key="14">
    <source>
        <dbReference type="ARBA" id="ARBA00023157"/>
    </source>
</evidence>
<dbReference type="Pfam" id="PF08399">
    <property type="entry name" value="VWA_N"/>
    <property type="match status" value="1"/>
</dbReference>
<dbReference type="InterPro" id="IPR013680">
    <property type="entry name" value="VDCC_a2/dsu"/>
</dbReference>
<evidence type="ECO:0000256" key="12">
    <source>
        <dbReference type="ARBA" id="ARBA00023065"/>
    </source>
</evidence>
<keyword evidence="11" id="KW-1133">Transmembrane helix</keyword>
<evidence type="ECO:0000256" key="5">
    <source>
        <dbReference type="ARBA" id="ARBA00022673"/>
    </source>
</evidence>
<feature type="chain" id="PRO_5028959819" evidence="17">
    <location>
        <begin position="28"/>
        <end position="1157"/>
    </location>
</feature>
<keyword evidence="16" id="KW-0407">Ion channel</keyword>
<evidence type="ECO:0000256" key="2">
    <source>
        <dbReference type="ARBA" id="ARBA00007060"/>
    </source>
</evidence>
<evidence type="ECO:0000256" key="13">
    <source>
        <dbReference type="ARBA" id="ARBA00023136"/>
    </source>
</evidence>
<dbReference type="InterPro" id="IPR051173">
    <property type="entry name" value="Ca_channel_alpha-2/delta"/>
</dbReference>
<dbReference type="Pfam" id="PF00092">
    <property type="entry name" value="VWA"/>
    <property type="match status" value="1"/>
</dbReference>
<keyword evidence="9" id="KW-0106">Calcium</keyword>
<comment type="similarity">
    <text evidence="2">Belongs to the calcium channel subunit alpha-2/delta family.</text>
</comment>
<keyword evidence="15" id="KW-0325">Glycoprotein</keyword>
<evidence type="ECO:0000256" key="16">
    <source>
        <dbReference type="ARBA" id="ARBA00023303"/>
    </source>
</evidence>
<keyword evidence="4" id="KW-0109">Calcium transport</keyword>
<evidence type="ECO:0000256" key="11">
    <source>
        <dbReference type="ARBA" id="ARBA00022989"/>
    </source>
</evidence>
<evidence type="ECO:0000256" key="4">
    <source>
        <dbReference type="ARBA" id="ARBA00022568"/>
    </source>
</evidence>
<evidence type="ECO:0000256" key="9">
    <source>
        <dbReference type="ARBA" id="ARBA00022837"/>
    </source>
</evidence>
<evidence type="ECO:0000256" key="17">
    <source>
        <dbReference type="SAM" id="SignalP"/>
    </source>
</evidence>
<dbReference type="InterPro" id="IPR002035">
    <property type="entry name" value="VWF_A"/>
</dbReference>
<dbReference type="Gene3D" id="3.40.50.410">
    <property type="entry name" value="von Willebrand factor, type A domain"/>
    <property type="match status" value="1"/>
</dbReference>